<gene>
    <name evidence="1" type="primary">B17C10.200</name>
</gene>
<dbReference type="AlphaFoldDB" id="Q9P6C9"/>
<dbReference type="EMBL" id="AL355926">
    <property type="protein sequence ID" value="CAB91240.2"/>
    <property type="molecule type" value="Genomic_DNA"/>
</dbReference>
<sequence length="100" mass="10451">MEAGMRPMLASVSVELAGALSRVMTAGVPVGGQPALSSLSGARLVSPGPSLGCSREAPHGNGPFPAHHVNNAVKHLRFWSHLVRAGPIRDPAVMFHPHTF</sequence>
<reference evidence="1" key="1">
    <citation type="submission" date="2000-05" db="EMBL/GenBank/DDBJ databases">
        <authorList>
            <person name="Schulte U."/>
            <person name="Aign V."/>
            <person name="Hoheisel J."/>
            <person name="Brandt P."/>
            <person name="Fartmann B."/>
            <person name="Holland R."/>
            <person name="Nyakatura G."/>
            <person name="Mewes H.W."/>
            <person name="Mannhaupt G."/>
        </authorList>
    </citation>
    <scope>NUCLEOTIDE SEQUENCE</scope>
</reference>
<evidence type="ECO:0000313" key="1">
    <source>
        <dbReference type="EMBL" id="CAB91240.2"/>
    </source>
</evidence>
<proteinExistence type="predicted"/>
<name>Q9P6C9_NEUCS</name>
<organism evidence="1">
    <name type="scientific">Neurospora crassa</name>
    <dbReference type="NCBI Taxonomy" id="5141"/>
    <lineage>
        <taxon>Eukaryota</taxon>
        <taxon>Fungi</taxon>
        <taxon>Dikarya</taxon>
        <taxon>Ascomycota</taxon>
        <taxon>Pezizomycotina</taxon>
        <taxon>Sordariomycetes</taxon>
        <taxon>Sordariomycetidae</taxon>
        <taxon>Sordariales</taxon>
        <taxon>Sordariaceae</taxon>
        <taxon>Neurospora</taxon>
    </lineage>
</organism>
<dbReference type="HOGENOM" id="CLU_2306822_0_0_1"/>
<protein>
    <submittedName>
        <fullName evidence="1">Uncharacterized protein B17C10.200</fullName>
    </submittedName>
</protein>
<accession>Q9P6C9</accession>
<reference evidence="1" key="2">
    <citation type="submission" date="2001-10" db="EMBL/GenBank/DDBJ databases">
        <authorList>
            <person name="German Neurospora genome project"/>
        </authorList>
    </citation>
    <scope>NUCLEOTIDE SEQUENCE</scope>
</reference>